<proteinExistence type="predicted"/>
<gene>
    <name evidence="1" type="ORF">DSO57_1004350</name>
</gene>
<evidence type="ECO:0000313" key="1">
    <source>
        <dbReference type="EMBL" id="KAJ9070758.1"/>
    </source>
</evidence>
<reference evidence="1" key="1">
    <citation type="submission" date="2022-04" db="EMBL/GenBank/DDBJ databases">
        <title>Genome of the entomopathogenic fungus Entomophthora muscae.</title>
        <authorList>
            <person name="Elya C."/>
            <person name="Lovett B.R."/>
            <person name="Lee E."/>
            <person name="Macias A.M."/>
            <person name="Hajek A.E."/>
            <person name="De Bivort B.L."/>
            <person name="Kasson M.T."/>
            <person name="De Fine Licht H.H."/>
            <person name="Stajich J.E."/>
        </authorList>
    </citation>
    <scope>NUCLEOTIDE SEQUENCE</scope>
    <source>
        <strain evidence="1">Berkeley</strain>
    </source>
</reference>
<keyword evidence="2" id="KW-1185">Reference proteome</keyword>
<dbReference type="Proteomes" id="UP001165960">
    <property type="component" value="Unassembled WGS sequence"/>
</dbReference>
<protein>
    <submittedName>
        <fullName evidence="1">Uncharacterized protein</fullName>
    </submittedName>
</protein>
<comment type="caution">
    <text evidence="1">The sequence shown here is derived from an EMBL/GenBank/DDBJ whole genome shotgun (WGS) entry which is preliminary data.</text>
</comment>
<dbReference type="EMBL" id="QTSX02003561">
    <property type="protein sequence ID" value="KAJ9070758.1"/>
    <property type="molecule type" value="Genomic_DNA"/>
</dbReference>
<organism evidence="1 2">
    <name type="scientific">Entomophthora muscae</name>
    <dbReference type="NCBI Taxonomy" id="34485"/>
    <lineage>
        <taxon>Eukaryota</taxon>
        <taxon>Fungi</taxon>
        <taxon>Fungi incertae sedis</taxon>
        <taxon>Zoopagomycota</taxon>
        <taxon>Entomophthoromycotina</taxon>
        <taxon>Entomophthoromycetes</taxon>
        <taxon>Entomophthorales</taxon>
        <taxon>Entomophthoraceae</taxon>
        <taxon>Entomophthora</taxon>
    </lineage>
</organism>
<evidence type="ECO:0000313" key="2">
    <source>
        <dbReference type="Proteomes" id="UP001165960"/>
    </source>
</evidence>
<accession>A0ACC2T857</accession>
<sequence length="250" mass="27785">MPVLTGFFAVLAIILIAYITINISIFNKIAFWKNLNTLPSTETTKEVSSFNINFAHVGYNGDINHYTNPSGLLNFPGHDLSDEVCVSSRNLDKEIELCFIVEKRALLASEPYYPAIISNCDGTRQCLLQKAVPAGIQLQFSPRHGLAPTLIPSAIDAKLALYNASALSLVNHTGIGSKHLWIRLFLLRYEGSYSISSRPFAKFNFTFLWPSLLPTGQPKFIYGFCQKAEIEDGTCSDDAFLHPKNKTIGY</sequence>
<name>A0ACC2T857_9FUNG</name>